<name>A0A2W1NVT5_PAEXE</name>
<protein>
    <submittedName>
        <fullName evidence="1">Uncharacterized protein</fullName>
    </submittedName>
</protein>
<evidence type="ECO:0000313" key="2">
    <source>
        <dbReference type="Proteomes" id="UP000214746"/>
    </source>
</evidence>
<dbReference type="Proteomes" id="UP000214746">
    <property type="component" value="Unassembled WGS sequence"/>
</dbReference>
<dbReference type="EMBL" id="NHRJ02000002">
    <property type="protein sequence ID" value="PZE21826.1"/>
    <property type="molecule type" value="Genomic_DNA"/>
</dbReference>
<reference evidence="1" key="1">
    <citation type="submission" date="2018-06" db="EMBL/GenBank/DDBJ databases">
        <title>Paenibacillus xerothermodurans sp. nov. an extremely dry heat resistant spore forming bacterium isolated from the soil of Cape Canaveral, Florida.</title>
        <authorList>
            <person name="Seuylemezian A."/>
            <person name="Kaur N."/>
            <person name="Patil P."/>
            <person name="Patil P."/>
            <person name="Mayilraj S."/>
            <person name="Vaishampayan P."/>
        </authorList>
    </citation>
    <scope>NUCLEOTIDE SEQUENCE [LARGE SCALE GENOMIC DNA]</scope>
    <source>
        <strain evidence="1">ATCC 27380</strain>
    </source>
</reference>
<accession>A0A2W1NVT5</accession>
<keyword evidence="2" id="KW-1185">Reference proteome</keyword>
<organism evidence="1 2">
    <name type="scientific">Paenibacillus xerothermodurans</name>
    <dbReference type="NCBI Taxonomy" id="1977292"/>
    <lineage>
        <taxon>Bacteria</taxon>
        <taxon>Bacillati</taxon>
        <taxon>Bacillota</taxon>
        <taxon>Bacilli</taxon>
        <taxon>Bacillales</taxon>
        <taxon>Paenibacillaceae</taxon>
        <taxon>Paenibacillus</taxon>
    </lineage>
</organism>
<gene>
    <name evidence="1" type="ORF">CBW46_005325</name>
</gene>
<dbReference type="OrthoDB" id="2891041at2"/>
<proteinExistence type="predicted"/>
<dbReference type="RefSeq" id="WP_089198968.1">
    <property type="nucleotide sequence ID" value="NZ_NHRJ02000002.1"/>
</dbReference>
<evidence type="ECO:0000313" key="1">
    <source>
        <dbReference type="EMBL" id="PZE21826.1"/>
    </source>
</evidence>
<comment type="caution">
    <text evidence="1">The sequence shown here is derived from an EMBL/GenBank/DDBJ whole genome shotgun (WGS) entry which is preliminary data.</text>
</comment>
<sequence length="70" mass="7774">MDFTSQDIAVIEKALRLAMNTVGTDSQARHFGEVLVKLQKNAAVPLTGTYRRTLFNGGVCYDYDDSSEML</sequence>
<dbReference type="AlphaFoldDB" id="A0A2W1NVT5"/>